<feature type="compositionally biased region" description="Basic and acidic residues" evidence="1">
    <location>
        <begin position="1"/>
        <end position="10"/>
    </location>
</feature>
<evidence type="ECO:0000313" key="2">
    <source>
        <dbReference type="EMBL" id="RPA28874.1"/>
    </source>
</evidence>
<keyword evidence="2" id="KW-0808">Transferase</keyword>
<proteinExistence type="predicted"/>
<keyword evidence="2" id="KW-0418">Kinase</keyword>
<dbReference type="AlphaFoldDB" id="A0AAX1XBQ6"/>
<feature type="compositionally biased region" description="Basic residues" evidence="1">
    <location>
        <begin position="28"/>
        <end position="37"/>
    </location>
</feature>
<dbReference type="EMBL" id="RKJW01000001">
    <property type="protein sequence ID" value="RPA28874.1"/>
    <property type="molecule type" value="Genomic_DNA"/>
</dbReference>
<reference evidence="3" key="1">
    <citation type="submission" date="2018-10" db="EMBL/GenBank/DDBJ databases">
        <title>FDA dAtabase for Regulatory Grade micrObial Sequences (FDA-ARGOS): Supporting development and validation of Infectious Disease Dx tests.</title>
        <authorList>
            <person name="Minogue T."/>
            <person name="Wolcott M."/>
            <person name="Wasieloski L."/>
            <person name="Aguilar W."/>
            <person name="Moore D."/>
            <person name="Jaissle J."/>
            <person name="Tallon L."/>
            <person name="Sadzewicz L."/>
            <person name="Zhao X."/>
            <person name="Vavikolanu K."/>
            <person name="Mehta A."/>
            <person name="Aluvathingal J."/>
            <person name="Nadendla S."/>
            <person name="Yan Y."/>
            <person name="Sichtig H."/>
        </authorList>
    </citation>
    <scope>NUCLEOTIDE SEQUENCE [LARGE SCALE GENOMIC DNA]</scope>
    <source>
        <strain evidence="3">FDAARGOS_588</strain>
    </source>
</reference>
<dbReference type="GO" id="GO:0016301">
    <property type="term" value="F:kinase activity"/>
    <property type="evidence" value="ECO:0007669"/>
    <property type="project" value="UniProtKB-KW"/>
</dbReference>
<sequence>MGEAANERAAGRSAPIGRTGDKPEANRPRRRAPFHYNRHLDVAARRRQRRAGAARRTPHAAP</sequence>
<accession>A0AAX1XBQ6</accession>
<evidence type="ECO:0000256" key="1">
    <source>
        <dbReference type="SAM" id="MobiDB-lite"/>
    </source>
</evidence>
<gene>
    <name evidence="2" type="ORF">EGT70_04230</name>
</gene>
<evidence type="ECO:0000313" key="3">
    <source>
        <dbReference type="Proteomes" id="UP000269379"/>
    </source>
</evidence>
<protein>
    <submittedName>
        <fullName evidence="2">Histidine kinase</fullName>
    </submittedName>
</protein>
<name>A0AAX1XBQ6_BURML</name>
<feature type="compositionally biased region" description="Basic residues" evidence="1">
    <location>
        <begin position="45"/>
        <end position="62"/>
    </location>
</feature>
<dbReference type="Proteomes" id="UP000269379">
    <property type="component" value="Unassembled WGS sequence"/>
</dbReference>
<feature type="region of interest" description="Disordered" evidence="1">
    <location>
        <begin position="1"/>
        <end position="62"/>
    </location>
</feature>
<organism evidence="2 3">
    <name type="scientific">Burkholderia mallei</name>
    <name type="common">Pseudomonas mallei</name>
    <dbReference type="NCBI Taxonomy" id="13373"/>
    <lineage>
        <taxon>Bacteria</taxon>
        <taxon>Pseudomonadati</taxon>
        <taxon>Pseudomonadota</taxon>
        <taxon>Betaproteobacteria</taxon>
        <taxon>Burkholderiales</taxon>
        <taxon>Burkholderiaceae</taxon>
        <taxon>Burkholderia</taxon>
        <taxon>pseudomallei group</taxon>
    </lineage>
</organism>
<comment type="caution">
    <text evidence="2">The sequence shown here is derived from an EMBL/GenBank/DDBJ whole genome shotgun (WGS) entry which is preliminary data.</text>
</comment>